<evidence type="ECO:0000256" key="3">
    <source>
        <dbReference type="ARBA" id="ARBA00023163"/>
    </source>
</evidence>
<dbReference type="SUPFAM" id="SSF48008">
    <property type="entry name" value="GntR ligand-binding domain-like"/>
    <property type="match status" value="1"/>
</dbReference>
<keyword evidence="1" id="KW-0805">Transcription regulation</keyword>
<dbReference type="InterPro" id="IPR011711">
    <property type="entry name" value="GntR_C"/>
</dbReference>
<comment type="caution">
    <text evidence="5">The sequence shown here is derived from an EMBL/GenBank/DDBJ whole genome shotgun (WGS) entry which is preliminary data.</text>
</comment>
<keyword evidence="6" id="KW-1185">Reference proteome</keyword>
<dbReference type="Gene3D" id="1.20.120.530">
    <property type="entry name" value="GntR ligand-binding domain-like"/>
    <property type="match status" value="1"/>
</dbReference>
<dbReference type="SMART" id="SM00895">
    <property type="entry name" value="FCD"/>
    <property type="match status" value="1"/>
</dbReference>
<evidence type="ECO:0000256" key="2">
    <source>
        <dbReference type="ARBA" id="ARBA00023125"/>
    </source>
</evidence>
<dbReference type="InterPro" id="IPR036390">
    <property type="entry name" value="WH_DNA-bd_sf"/>
</dbReference>
<dbReference type="Pfam" id="PF00392">
    <property type="entry name" value="GntR"/>
    <property type="match status" value="1"/>
</dbReference>
<organism evidence="5 6">
    <name type="scientific">Agaricicola taiwanensis</name>
    <dbReference type="NCBI Taxonomy" id="591372"/>
    <lineage>
        <taxon>Bacteria</taxon>
        <taxon>Pseudomonadati</taxon>
        <taxon>Pseudomonadota</taxon>
        <taxon>Alphaproteobacteria</taxon>
        <taxon>Rhodobacterales</taxon>
        <taxon>Paracoccaceae</taxon>
        <taxon>Agaricicola</taxon>
    </lineage>
</organism>
<feature type="domain" description="HTH gntR-type" evidence="4">
    <location>
        <begin position="10"/>
        <end position="77"/>
    </location>
</feature>
<dbReference type="PROSITE" id="PS50949">
    <property type="entry name" value="HTH_GNTR"/>
    <property type="match status" value="1"/>
</dbReference>
<dbReference type="InterPro" id="IPR036388">
    <property type="entry name" value="WH-like_DNA-bd_sf"/>
</dbReference>
<reference evidence="5" key="2">
    <citation type="submission" date="2020-09" db="EMBL/GenBank/DDBJ databases">
        <authorList>
            <person name="Sun Q."/>
            <person name="Sedlacek I."/>
        </authorList>
    </citation>
    <scope>NUCLEOTIDE SEQUENCE</scope>
    <source>
        <strain evidence="5">CCM 7684</strain>
    </source>
</reference>
<protein>
    <submittedName>
        <fullName evidence="5">GntR family transcriptional regulator</fullName>
    </submittedName>
</protein>
<dbReference type="Gene3D" id="1.10.10.10">
    <property type="entry name" value="Winged helix-like DNA-binding domain superfamily/Winged helix DNA-binding domain"/>
    <property type="match status" value="1"/>
</dbReference>
<dbReference type="PANTHER" id="PTHR43537">
    <property type="entry name" value="TRANSCRIPTIONAL REGULATOR, GNTR FAMILY"/>
    <property type="match status" value="1"/>
</dbReference>
<dbReference type="GO" id="GO:0003677">
    <property type="term" value="F:DNA binding"/>
    <property type="evidence" value="ECO:0007669"/>
    <property type="project" value="UniProtKB-KW"/>
</dbReference>
<name>A0A8J2VLN4_9RHOB</name>
<accession>A0A8J2VLN4</accession>
<dbReference type="EMBL" id="BMCP01000001">
    <property type="protein sequence ID" value="GGE31891.1"/>
    <property type="molecule type" value="Genomic_DNA"/>
</dbReference>
<keyword evidence="3" id="KW-0804">Transcription</keyword>
<evidence type="ECO:0000313" key="6">
    <source>
        <dbReference type="Proteomes" id="UP000602745"/>
    </source>
</evidence>
<evidence type="ECO:0000256" key="1">
    <source>
        <dbReference type="ARBA" id="ARBA00023015"/>
    </source>
</evidence>
<reference evidence="5" key="1">
    <citation type="journal article" date="2014" name="Int. J. Syst. Evol. Microbiol.">
        <title>Complete genome sequence of Corynebacterium casei LMG S-19264T (=DSM 44701T), isolated from a smear-ripened cheese.</title>
        <authorList>
            <consortium name="US DOE Joint Genome Institute (JGI-PGF)"/>
            <person name="Walter F."/>
            <person name="Albersmeier A."/>
            <person name="Kalinowski J."/>
            <person name="Ruckert C."/>
        </authorList>
    </citation>
    <scope>NUCLEOTIDE SEQUENCE</scope>
    <source>
        <strain evidence="5">CCM 7684</strain>
    </source>
</reference>
<dbReference type="SUPFAM" id="SSF46785">
    <property type="entry name" value="Winged helix' DNA-binding domain"/>
    <property type="match status" value="1"/>
</dbReference>
<evidence type="ECO:0000259" key="4">
    <source>
        <dbReference type="PROSITE" id="PS50949"/>
    </source>
</evidence>
<sequence>MAPLQRDVRENLSTHVERHIRSSLLAGRFTPGDRISLISLAETLGTSVTPVREALSRLAAERAFELIPGQIARVPRFDAQRYAELRDIRVAVEGLAAERAAERITKRELAKLKRVLNQFNAASQAGEVERMLLDSRDFRFMVYEASGMPALVRIIEGLWLQSAPSFRLMYGPNDRDELLENAYGWLLQALTDHDPAEAKRAVERAVTMGASRLISIVG</sequence>
<dbReference type="GO" id="GO:0003700">
    <property type="term" value="F:DNA-binding transcription factor activity"/>
    <property type="evidence" value="ECO:0007669"/>
    <property type="project" value="InterPro"/>
</dbReference>
<dbReference type="InterPro" id="IPR008920">
    <property type="entry name" value="TF_FadR/GntR_C"/>
</dbReference>
<keyword evidence="2" id="KW-0238">DNA-binding</keyword>
<proteinExistence type="predicted"/>
<gene>
    <name evidence="5" type="ORF">GCM10007276_06370</name>
</gene>
<dbReference type="AlphaFoldDB" id="A0A8J2VLN4"/>
<dbReference type="SMART" id="SM00345">
    <property type="entry name" value="HTH_GNTR"/>
    <property type="match status" value="1"/>
</dbReference>
<dbReference type="InterPro" id="IPR000524">
    <property type="entry name" value="Tscrpt_reg_HTH_GntR"/>
</dbReference>
<dbReference type="Pfam" id="PF07729">
    <property type="entry name" value="FCD"/>
    <property type="match status" value="1"/>
</dbReference>
<dbReference type="PANTHER" id="PTHR43537:SF39">
    <property type="entry name" value="HTH-TYPE TRANSCRIPTIONAL REGULATOR MCBR"/>
    <property type="match status" value="1"/>
</dbReference>
<dbReference type="Proteomes" id="UP000602745">
    <property type="component" value="Unassembled WGS sequence"/>
</dbReference>
<evidence type="ECO:0000313" key="5">
    <source>
        <dbReference type="EMBL" id="GGE31891.1"/>
    </source>
</evidence>